<accession>A0A6J5DAL1</accession>
<dbReference type="Pfam" id="PF07007">
    <property type="entry name" value="LprI"/>
    <property type="match status" value="1"/>
</dbReference>
<organism evidence="2 3">
    <name type="scientific">Burkholderia paludis</name>
    <dbReference type="NCBI Taxonomy" id="1506587"/>
    <lineage>
        <taxon>Bacteria</taxon>
        <taxon>Pseudomonadati</taxon>
        <taxon>Pseudomonadota</taxon>
        <taxon>Betaproteobacteria</taxon>
        <taxon>Burkholderiales</taxon>
        <taxon>Burkholderiaceae</taxon>
        <taxon>Burkholderia</taxon>
        <taxon>Burkholderia cepacia complex</taxon>
    </lineage>
</organism>
<name>A0A6J5DAL1_9BURK</name>
<evidence type="ECO:0000259" key="1">
    <source>
        <dbReference type="Pfam" id="PF07007"/>
    </source>
</evidence>
<dbReference type="Proteomes" id="UP000494330">
    <property type="component" value="Unassembled WGS sequence"/>
</dbReference>
<dbReference type="RefSeq" id="WP_052001443.1">
    <property type="nucleotide sequence ID" value="NZ_CABVQD010000001.1"/>
</dbReference>
<evidence type="ECO:0000313" key="3">
    <source>
        <dbReference type="Proteomes" id="UP000494330"/>
    </source>
</evidence>
<dbReference type="AlphaFoldDB" id="A0A6J5DAL1"/>
<dbReference type="Gene3D" id="1.20.1270.180">
    <property type="match status" value="1"/>
</dbReference>
<feature type="domain" description="Lysozyme inhibitor LprI-like N-terminal" evidence="1">
    <location>
        <begin position="27"/>
        <end position="118"/>
    </location>
</feature>
<proteinExistence type="predicted"/>
<dbReference type="PANTHER" id="PTHR39176">
    <property type="entry name" value="PERIPLASMIC PROTEIN-RELATED"/>
    <property type="match status" value="1"/>
</dbReference>
<reference evidence="2 3" key="1">
    <citation type="submission" date="2019-09" db="EMBL/GenBank/DDBJ databases">
        <authorList>
            <person name="Depoorter E."/>
        </authorList>
    </citation>
    <scope>NUCLEOTIDE SEQUENCE [LARGE SCALE GENOMIC DNA]</scope>
    <source>
        <strain evidence="2">LMG 30113</strain>
    </source>
</reference>
<sequence length="124" mass="13537">MGLVAGAALAVAISGARADEAQRDGICRTAEETGYTADIRNCLRLKYDAADQRLNAVYQAKMASLDAQDKLRLRNDERRWLAARDATCAESRQPDAGGTLGLVEHDGCLVDETERRIKVIAAFR</sequence>
<protein>
    <recommendedName>
        <fullName evidence="1">Lysozyme inhibitor LprI-like N-terminal domain-containing protein</fullName>
    </recommendedName>
</protein>
<dbReference type="EMBL" id="CABVQD010000001">
    <property type="protein sequence ID" value="VWB07743.1"/>
    <property type="molecule type" value="Genomic_DNA"/>
</dbReference>
<keyword evidence="3" id="KW-1185">Reference proteome</keyword>
<gene>
    <name evidence="2" type="ORF">BPA30113_00050</name>
</gene>
<dbReference type="InterPro" id="IPR009739">
    <property type="entry name" value="LprI-like_N"/>
</dbReference>
<dbReference type="PANTHER" id="PTHR39176:SF1">
    <property type="entry name" value="PERIPLASMIC PROTEIN"/>
    <property type="match status" value="1"/>
</dbReference>
<evidence type="ECO:0000313" key="2">
    <source>
        <dbReference type="EMBL" id="VWB07743.1"/>
    </source>
</evidence>